<dbReference type="RefSeq" id="WP_094604389.1">
    <property type="nucleotide sequence ID" value="NZ_CP155573.1"/>
</dbReference>
<feature type="domain" description="Carboxyltransferase" evidence="4">
    <location>
        <begin position="4"/>
        <end position="207"/>
    </location>
</feature>
<dbReference type="Proteomes" id="UP000216752">
    <property type="component" value="Chromosome"/>
</dbReference>
<keyword evidence="3" id="KW-0067">ATP-binding</keyword>
<organism evidence="5 6">
    <name type="scientific">Sporomusa silvacetica DSM 10669</name>
    <dbReference type="NCBI Taxonomy" id="1123289"/>
    <lineage>
        <taxon>Bacteria</taxon>
        <taxon>Bacillati</taxon>
        <taxon>Bacillota</taxon>
        <taxon>Negativicutes</taxon>
        <taxon>Selenomonadales</taxon>
        <taxon>Sporomusaceae</taxon>
        <taxon>Sporomusa</taxon>
    </lineage>
</organism>
<dbReference type="InterPro" id="IPR003833">
    <property type="entry name" value="CT_C_D"/>
</dbReference>
<evidence type="ECO:0000259" key="4">
    <source>
        <dbReference type="SMART" id="SM00796"/>
    </source>
</evidence>
<dbReference type="PANTHER" id="PTHR34698">
    <property type="entry name" value="5-OXOPROLINASE SUBUNIT B"/>
    <property type="match status" value="1"/>
</dbReference>
<dbReference type="SUPFAM" id="SSF50891">
    <property type="entry name" value="Cyclophilin-like"/>
    <property type="match status" value="1"/>
</dbReference>
<gene>
    <name evidence="5" type="primary">pxpB_3</name>
    <name evidence="5" type="ORF">SPSIL_053890</name>
</gene>
<dbReference type="SMART" id="SM00796">
    <property type="entry name" value="AHS1"/>
    <property type="match status" value="1"/>
</dbReference>
<evidence type="ECO:0000313" key="5">
    <source>
        <dbReference type="EMBL" id="XFO69159.1"/>
    </source>
</evidence>
<dbReference type="InterPro" id="IPR010016">
    <property type="entry name" value="PxpB"/>
</dbReference>
<dbReference type="GO" id="GO:0017168">
    <property type="term" value="F:5-oxoprolinase (ATP-hydrolyzing) activity"/>
    <property type="evidence" value="ECO:0007669"/>
    <property type="project" value="UniProtKB-EC"/>
</dbReference>
<evidence type="ECO:0000256" key="3">
    <source>
        <dbReference type="ARBA" id="ARBA00022840"/>
    </source>
</evidence>
<dbReference type="Pfam" id="PF02682">
    <property type="entry name" value="CT_C_D"/>
    <property type="match status" value="1"/>
</dbReference>
<reference evidence="5" key="1">
    <citation type="submission" date="2024-05" db="EMBL/GenBank/DDBJ databases">
        <title>Isolation and characterization of Sporomusa carbonis sp. nov., a carboxydotrophic hydrogenogen in the genus of Sporomusa isolated from a charcoal burning pile.</title>
        <authorList>
            <person name="Boeer T."/>
            <person name="Rosenbaum F."/>
            <person name="Eysell L."/>
            <person name="Mueller V."/>
            <person name="Daniel R."/>
            <person name="Poehlein A."/>
        </authorList>
    </citation>
    <scope>NUCLEOTIDE SEQUENCE [LARGE SCALE GENOMIC DNA]</scope>
    <source>
        <strain evidence="5">DSM 10669</strain>
    </source>
</reference>
<dbReference type="EMBL" id="CP155573">
    <property type="protein sequence ID" value="XFO69159.1"/>
    <property type="molecule type" value="Genomic_DNA"/>
</dbReference>
<evidence type="ECO:0000256" key="2">
    <source>
        <dbReference type="ARBA" id="ARBA00022801"/>
    </source>
</evidence>
<dbReference type="Gene3D" id="3.30.1360.40">
    <property type="match status" value="1"/>
</dbReference>
<dbReference type="EC" id="3.5.2.9" evidence="5"/>
<dbReference type="Gene3D" id="2.40.100.10">
    <property type="entry name" value="Cyclophilin-like"/>
    <property type="match status" value="1"/>
</dbReference>
<dbReference type="PANTHER" id="PTHR34698:SF2">
    <property type="entry name" value="5-OXOPROLINASE SUBUNIT B"/>
    <property type="match status" value="1"/>
</dbReference>
<protein>
    <submittedName>
        <fullName evidence="5">5-oxoprolinase subunit B</fullName>
        <ecNumber evidence="5">3.5.2.9</ecNumber>
    </submittedName>
</protein>
<accession>A0ABZ3ITW3</accession>
<evidence type="ECO:0000256" key="1">
    <source>
        <dbReference type="ARBA" id="ARBA00022741"/>
    </source>
</evidence>
<sequence length="248" mass="27752">MSHIKIIDTGEQELLISFEKVINKQINFKVQFLAKLVEQHLSKNIIEVVPTYCSLLIYFNPLIISRHDLKTQITQLIDVVEKNNITHRKARVLSIPVCYSKIYGPDLSSLAQYHGLSEKEVISIHTSTPYLIYMLGFTPGYAYLGGLSEKIATPRLKNPRTKVPVGSVGIGGKQTCFYTIECPGGFHLIGRTPISAFNFDLPQPFLFSAGDYLQFQEISQGEYQAIAADIHAGSYQPTVIEIDDDIAQ</sequence>
<name>A0ABZ3ITW3_9FIRM</name>
<evidence type="ECO:0000313" key="6">
    <source>
        <dbReference type="Proteomes" id="UP000216752"/>
    </source>
</evidence>
<keyword evidence="2 5" id="KW-0378">Hydrolase</keyword>
<dbReference type="NCBIfam" id="TIGR00370">
    <property type="entry name" value="5-oxoprolinase subunit PxpB"/>
    <property type="match status" value="1"/>
</dbReference>
<keyword evidence="6" id="KW-1185">Reference proteome</keyword>
<keyword evidence="1" id="KW-0547">Nucleotide-binding</keyword>
<dbReference type="InterPro" id="IPR029000">
    <property type="entry name" value="Cyclophilin-like_dom_sf"/>
</dbReference>
<proteinExistence type="predicted"/>
<dbReference type="SUPFAM" id="SSF160467">
    <property type="entry name" value="PH0987 N-terminal domain-like"/>
    <property type="match status" value="1"/>
</dbReference>